<reference evidence="6" key="1">
    <citation type="journal article" date="2023" name="BMC Genomics">
        <title>Chromosome-level genome assemblies of Cutaneotrichosporon spp. (Trichosporonales, Basidiomycota) reveal imbalanced evolution between nucleotide sequences and chromosome synteny.</title>
        <authorList>
            <person name="Kobayashi Y."/>
            <person name="Kayamori A."/>
            <person name="Aoki K."/>
            <person name="Shiwa Y."/>
            <person name="Matsutani M."/>
            <person name="Fujita N."/>
            <person name="Sugita T."/>
            <person name="Iwasaki W."/>
            <person name="Tanaka N."/>
            <person name="Takashima M."/>
        </authorList>
    </citation>
    <scope>NUCLEOTIDE SEQUENCE</scope>
    <source>
        <strain evidence="6">HIS016</strain>
    </source>
</reference>
<keyword evidence="3" id="KW-0143">Chaperone</keyword>
<protein>
    <submittedName>
        <fullName evidence="6">Uncharacterized protein</fullName>
    </submittedName>
</protein>
<keyword evidence="2" id="KW-0344">Guanine-nucleotide releasing factor</keyword>
<evidence type="ECO:0000313" key="7">
    <source>
        <dbReference type="Proteomes" id="UP001222932"/>
    </source>
</evidence>
<dbReference type="InterPro" id="IPR019318">
    <property type="entry name" value="Gua_nucleotide_exch_fac_Ric8"/>
</dbReference>
<dbReference type="Pfam" id="PF10165">
    <property type="entry name" value="Ric8"/>
    <property type="match status" value="2"/>
</dbReference>
<proteinExistence type="inferred from homology"/>
<feature type="compositionally biased region" description="Basic and acidic residues" evidence="5">
    <location>
        <begin position="659"/>
        <end position="668"/>
    </location>
</feature>
<dbReference type="EMBL" id="BTCM01000002">
    <property type="protein sequence ID" value="GMK55039.1"/>
    <property type="molecule type" value="Genomic_DNA"/>
</dbReference>
<dbReference type="PANTHER" id="PTHR12425:SF5">
    <property type="entry name" value="SYNEMBRYN"/>
    <property type="match status" value="1"/>
</dbReference>
<reference evidence="6" key="2">
    <citation type="submission" date="2023-06" db="EMBL/GenBank/DDBJ databases">
        <authorList>
            <person name="Kobayashi Y."/>
            <person name="Kayamori A."/>
            <person name="Aoki K."/>
            <person name="Shiwa Y."/>
            <person name="Fujita N."/>
            <person name="Sugita T."/>
            <person name="Iwasaki W."/>
            <person name="Tanaka N."/>
            <person name="Takashima M."/>
        </authorList>
    </citation>
    <scope>NUCLEOTIDE SEQUENCE</scope>
    <source>
        <strain evidence="6">HIS016</strain>
    </source>
</reference>
<sequence length="863" mass="92409">MAVDDLVAARYTQIPERGKYAALSHIRRELKHVLDAIPTALHPVERRTYLEAILADLDPNSGVWITWPEDVHLLALTAVKVLGRNPVGSKEVLVQPDNLATLVFHTSLRAQLPGMAPLSPVVSSAASSNSHSNSLAMATTCIAGANGQVSSRSVQDGRAVPPPPTSRPALEALRALANSLTLHPPARTCVARFCVGEAVARTLQGPIQPDRLFLLCRVAFLVTVSGSGADSAVRSMVEDEGIVDRLVYFLNNTPPIEANYDNITELLKLITNVLSHYPRGPRGGLDPRLIPLHYPVLACMYQLEKRDLRPPLSTALSALVYIPFDSSNLSTWYSVPGAHPASGGAGLTPYRTTSSRPSTGSSSSGGSSNEEKKKKRGLFGRRRESSTSKTKEGPTEPARRESAVSSVSLGAEDAPRYMDIGKLPRCILDCLNDYIEIHLAGNAQPQADLQLDDALAPVLLLATHAASGSEEMRHYFRGSLLPPDLDRSQGAGPLESRPGLLGTLLRLLDSTVHVQSRDTAGEFLFAMAGLEAARLCDDVGYGNVAGFLFRKGVSGPPKAHLAALDDAGEGVLPAGDLPSSPPISSTSRSLSHSGSHPFASSGDKRPSYGQLPSRLTPSPSMHRSTPSPHPPRGPTPNQPWASPPLPQSPMPRATLSKDPALHARDQHPSSHRSNSHTSNYSSPPQSSPARQHPQLSPTQLAYAQPLYNQPLPVPRSSPPSAPPAAPPPAAPPPPPPHQSSTPSTGPSTPQLDRNIITGLNQEADGPSPFAGMSEVERDREADKMFHLFQRLEANPILKAGAPTADGGHRSLRDEMASRVAAGDADAWDRADAERERLSRLAEEEADEREAMAEMARYRRRVGK</sequence>
<dbReference type="GO" id="GO:0007186">
    <property type="term" value="P:G protein-coupled receptor signaling pathway"/>
    <property type="evidence" value="ECO:0007669"/>
    <property type="project" value="TreeGrafter"/>
</dbReference>
<gene>
    <name evidence="6" type="ORF">CspeluHIS016_0200950</name>
</gene>
<evidence type="ECO:0000256" key="1">
    <source>
        <dbReference type="ARBA" id="ARBA00009049"/>
    </source>
</evidence>
<feature type="compositionally biased region" description="Pro residues" evidence="5">
    <location>
        <begin position="627"/>
        <end position="649"/>
    </location>
</feature>
<dbReference type="Proteomes" id="UP001222932">
    <property type="component" value="Unassembled WGS sequence"/>
</dbReference>
<dbReference type="GO" id="GO:0001965">
    <property type="term" value="F:G-protein alpha-subunit binding"/>
    <property type="evidence" value="ECO:0007669"/>
    <property type="project" value="TreeGrafter"/>
</dbReference>
<feature type="region of interest" description="Disordered" evidence="5">
    <location>
        <begin position="343"/>
        <end position="407"/>
    </location>
</feature>
<evidence type="ECO:0000256" key="2">
    <source>
        <dbReference type="ARBA" id="ARBA00022658"/>
    </source>
</evidence>
<evidence type="ECO:0000313" key="6">
    <source>
        <dbReference type="EMBL" id="GMK55039.1"/>
    </source>
</evidence>
<dbReference type="GO" id="GO:0005737">
    <property type="term" value="C:cytoplasm"/>
    <property type="evidence" value="ECO:0007669"/>
    <property type="project" value="TreeGrafter"/>
</dbReference>
<accession>A0AAD3TQZ2</accession>
<comment type="caution">
    <text evidence="6">The sequence shown here is derived from an EMBL/GenBank/DDBJ whole genome shotgun (WGS) entry which is preliminary data.</text>
</comment>
<feature type="coiled-coil region" evidence="4">
    <location>
        <begin position="830"/>
        <end position="860"/>
    </location>
</feature>
<feature type="compositionally biased region" description="Low complexity" evidence="5">
    <location>
        <begin position="738"/>
        <end position="749"/>
    </location>
</feature>
<feature type="compositionally biased region" description="Low complexity" evidence="5">
    <location>
        <begin position="617"/>
        <end position="626"/>
    </location>
</feature>
<dbReference type="AlphaFoldDB" id="A0AAD3TQZ2"/>
<evidence type="ECO:0000256" key="3">
    <source>
        <dbReference type="ARBA" id="ARBA00023186"/>
    </source>
</evidence>
<feature type="region of interest" description="Disordered" evidence="5">
    <location>
        <begin position="572"/>
        <end position="780"/>
    </location>
</feature>
<keyword evidence="7" id="KW-1185">Reference proteome</keyword>
<organism evidence="6 7">
    <name type="scientific">Cutaneotrichosporon spelunceum</name>
    <dbReference type="NCBI Taxonomy" id="1672016"/>
    <lineage>
        <taxon>Eukaryota</taxon>
        <taxon>Fungi</taxon>
        <taxon>Dikarya</taxon>
        <taxon>Basidiomycota</taxon>
        <taxon>Agaricomycotina</taxon>
        <taxon>Tremellomycetes</taxon>
        <taxon>Trichosporonales</taxon>
        <taxon>Trichosporonaceae</taxon>
        <taxon>Cutaneotrichosporon</taxon>
    </lineage>
</organism>
<name>A0AAD3TQZ2_9TREE</name>
<comment type="similarity">
    <text evidence="1">Belongs to the synembryn family.</text>
</comment>
<keyword evidence="4" id="KW-0175">Coiled coil</keyword>
<feature type="compositionally biased region" description="Low complexity" evidence="5">
    <location>
        <begin position="351"/>
        <end position="368"/>
    </location>
</feature>
<feature type="compositionally biased region" description="Polar residues" evidence="5">
    <location>
        <begin position="675"/>
        <end position="701"/>
    </location>
</feature>
<feature type="compositionally biased region" description="Pro residues" evidence="5">
    <location>
        <begin position="711"/>
        <end position="737"/>
    </location>
</feature>
<dbReference type="PANTHER" id="PTHR12425">
    <property type="entry name" value="SYNEMBRYN"/>
    <property type="match status" value="1"/>
</dbReference>
<feature type="compositionally biased region" description="Basic and acidic residues" evidence="5">
    <location>
        <begin position="381"/>
        <end position="402"/>
    </location>
</feature>
<evidence type="ECO:0000256" key="4">
    <source>
        <dbReference type="SAM" id="Coils"/>
    </source>
</evidence>
<feature type="compositionally biased region" description="Low complexity" evidence="5">
    <location>
        <begin position="582"/>
        <end position="597"/>
    </location>
</feature>
<evidence type="ECO:0000256" key="5">
    <source>
        <dbReference type="SAM" id="MobiDB-lite"/>
    </source>
</evidence>
<dbReference type="GO" id="GO:0005085">
    <property type="term" value="F:guanyl-nucleotide exchange factor activity"/>
    <property type="evidence" value="ECO:0007669"/>
    <property type="project" value="UniProtKB-KW"/>
</dbReference>